<comment type="subcellular location">
    <subcellularLocation>
        <location evidence="1">Cell projection</location>
        <location evidence="1">Cilium</location>
    </subcellularLocation>
    <subcellularLocation>
        <location evidence="2">Cytoplasm</location>
        <location evidence="2">Cytoskeleton</location>
    </subcellularLocation>
</comment>
<dbReference type="PANTHER" id="PTHR20899">
    <property type="entry name" value="PIERCE HOMOLOG"/>
    <property type="match status" value="1"/>
</dbReference>
<feature type="region of interest" description="Disordered" evidence="7">
    <location>
        <begin position="1"/>
        <end position="132"/>
    </location>
</feature>
<sequence>MSSNGKQQSSGSGSAPGTANEGGVAHNEGNPVFSASGTMKTSDLYATRNLPERFDNPGEFKGYGKGKGGENPMYQTSSSSYGLLPPNVHTTPTAFHGLNQKFSSHLGQAGMSRNTGLNTAKDKSKVHKALDP</sequence>
<dbReference type="PANTHER" id="PTHR20899:SF1">
    <property type="entry name" value="PIERCER OF MICROTUBULE WALL 1 PROTEIN"/>
    <property type="match status" value="1"/>
</dbReference>
<proteinExistence type="inferred from homology"/>
<evidence type="ECO:0000313" key="8">
    <source>
        <dbReference type="EMBL" id="EGD81814.1"/>
    </source>
</evidence>
<evidence type="ECO:0000256" key="6">
    <source>
        <dbReference type="ARBA" id="ARBA00038014"/>
    </source>
</evidence>
<dbReference type="STRING" id="946362.F2U2G2"/>
<dbReference type="Pfam" id="PF14892">
    <property type="entry name" value="PIRC1_2"/>
    <property type="match status" value="1"/>
</dbReference>
<dbReference type="GO" id="GO:0035082">
    <property type="term" value="P:axoneme assembly"/>
    <property type="evidence" value="ECO:0007669"/>
    <property type="project" value="InterPro"/>
</dbReference>
<accession>F2U2G2</accession>
<comment type="similarity">
    <text evidence="6">Belongs to the PIERCE1 family.</text>
</comment>
<dbReference type="KEGG" id="sre:PTSG_02528"/>
<dbReference type="GO" id="GO:0005879">
    <property type="term" value="C:axonemal microtubule"/>
    <property type="evidence" value="ECO:0007669"/>
    <property type="project" value="InterPro"/>
</dbReference>
<evidence type="ECO:0000256" key="2">
    <source>
        <dbReference type="ARBA" id="ARBA00004245"/>
    </source>
</evidence>
<reference evidence="8" key="1">
    <citation type="submission" date="2009-08" db="EMBL/GenBank/DDBJ databases">
        <title>Annotation of Salpingoeca rosetta.</title>
        <authorList>
            <consortium name="The Broad Institute Genome Sequencing Platform"/>
            <person name="Russ C."/>
            <person name="Cuomo C."/>
            <person name="Burger G."/>
            <person name="Gray M.W."/>
            <person name="Holland P.W.H."/>
            <person name="King N."/>
            <person name="Lang F.B.F."/>
            <person name="Roger A.J."/>
            <person name="Ruiz-Trillo I."/>
            <person name="Young S.K."/>
            <person name="Zeng Q."/>
            <person name="Gargeya S."/>
            <person name="Alvarado L."/>
            <person name="Berlin A."/>
            <person name="Chapman S.B."/>
            <person name="Chen Z."/>
            <person name="Freedman E."/>
            <person name="Gellesch M."/>
            <person name="Goldberg J."/>
            <person name="Griggs A."/>
            <person name="Gujja S."/>
            <person name="Heilman E."/>
            <person name="Heiman D."/>
            <person name="Howarth C."/>
            <person name="Mehta T."/>
            <person name="Neiman D."/>
            <person name="Pearson M."/>
            <person name="Roberts A."/>
            <person name="Saif S."/>
            <person name="Shea T."/>
            <person name="Shenoy N."/>
            <person name="Sisk P."/>
            <person name="Stolte C."/>
            <person name="Sykes S."/>
            <person name="White J."/>
            <person name="Yandava C."/>
            <person name="Haas B."/>
            <person name="Nusbaum C."/>
            <person name="Birren B."/>
        </authorList>
    </citation>
    <scope>NUCLEOTIDE SEQUENCE</scope>
    <source>
        <strain evidence="8">ATCC 50818</strain>
    </source>
</reference>
<dbReference type="FunCoup" id="F2U2G2">
    <property type="interactions" value="51"/>
</dbReference>
<feature type="compositionally biased region" description="Low complexity" evidence="7">
    <location>
        <begin position="1"/>
        <end position="13"/>
    </location>
</feature>
<feature type="compositionally biased region" description="Polar residues" evidence="7">
    <location>
        <begin position="100"/>
        <end position="118"/>
    </location>
</feature>
<organism evidence="8 9">
    <name type="scientific">Salpingoeca rosetta (strain ATCC 50818 / BSB-021)</name>
    <dbReference type="NCBI Taxonomy" id="946362"/>
    <lineage>
        <taxon>Eukaryota</taxon>
        <taxon>Choanoflagellata</taxon>
        <taxon>Craspedida</taxon>
        <taxon>Salpingoecidae</taxon>
        <taxon>Salpingoeca</taxon>
    </lineage>
</organism>
<evidence type="ECO:0000313" key="9">
    <source>
        <dbReference type="Proteomes" id="UP000007799"/>
    </source>
</evidence>
<evidence type="ECO:0000256" key="1">
    <source>
        <dbReference type="ARBA" id="ARBA00004138"/>
    </source>
</evidence>
<evidence type="ECO:0000256" key="5">
    <source>
        <dbReference type="ARBA" id="ARBA00023273"/>
    </source>
</evidence>
<dbReference type="RefSeq" id="XP_004997018.1">
    <property type="nucleotide sequence ID" value="XM_004996961.1"/>
</dbReference>
<dbReference type="EMBL" id="GL832959">
    <property type="protein sequence ID" value="EGD81814.1"/>
    <property type="molecule type" value="Genomic_DNA"/>
</dbReference>
<dbReference type="AlphaFoldDB" id="F2U2G2"/>
<dbReference type="OrthoDB" id="546383at2759"/>
<keyword evidence="9" id="KW-1185">Reference proteome</keyword>
<evidence type="ECO:0000256" key="7">
    <source>
        <dbReference type="SAM" id="MobiDB-lite"/>
    </source>
</evidence>
<name>F2U2G2_SALR5</name>
<evidence type="ECO:0000256" key="4">
    <source>
        <dbReference type="ARBA" id="ARBA00023212"/>
    </source>
</evidence>
<dbReference type="InParanoid" id="F2U2G2"/>
<dbReference type="eggNOG" id="ENOG502S22V">
    <property type="taxonomic scope" value="Eukaryota"/>
</dbReference>
<dbReference type="Proteomes" id="UP000007799">
    <property type="component" value="Unassembled WGS sequence"/>
</dbReference>
<keyword evidence="4" id="KW-0206">Cytoskeleton</keyword>
<gene>
    <name evidence="8" type="ORF">PTSG_02528</name>
</gene>
<dbReference type="InterPro" id="IPR026507">
    <property type="entry name" value="PIRC1/2"/>
</dbReference>
<evidence type="ECO:0000256" key="3">
    <source>
        <dbReference type="ARBA" id="ARBA00022490"/>
    </source>
</evidence>
<protein>
    <submittedName>
        <fullName evidence="8">Uncharacterized protein</fullName>
    </submittedName>
</protein>
<feature type="compositionally biased region" description="Basic and acidic residues" evidence="7">
    <location>
        <begin position="120"/>
        <end position="132"/>
    </location>
</feature>
<keyword evidence="3" id="KW-0963">Cytoplasm</keyword>
<dbReference type="GeneID" id="16077610"/>
<keyword evidence="5" id="KW-0966">Cell projection</keyword>